<evidence type="ECO:0000313" key="5">
    <source>
        <dbReference type="Proteomes" id="UP000027308"/>
    </source>
</evidence>
<reference evidence="3 6" key="3">
    <citation type="submission" date="2019-11" db="EMBL/GenBank/DDBJ databases">
        <title>Epiphytic Pseudomonas syringae from cherry orchards.</title>
        <authorList>
            <person name="Hulin M.T."/>
        </authorList>
    </citation>
    <scope>NUCLEOTIDE SEQUENCE [LARGE SCALE GENOMIC DNA]</scope>
    <source>
        <strain evidence="3 6">PA-5-11C</strain>
    </source>
</reference>
<protein>
    <submittedName>
        <fullName evidence="3">Phage late control D family protein</fullName>
    </submittedName>
</protein>
<evidence type="ECO:0000313" key="2">
    <source>
        <dbReference type="EMBL" id="ERH56392.1"/>
    </source>
</evidence>
<dbReference type="eggNOG" id="COG3500">
    <property type="taxonomic scope" value="Bacteria"/>
</dbReference>
<name>A0A1N7UGW3_9PSED</name>
<dbReference type="RefSeq" id="WP_010212698.1">
    <property type="nucleotide sequence ID" value="NZ_AVQG01000023.1"/>
</dbReference>
<dbReference type="PATRIC" id="fig|1390371.3.peg.3581"/>
<dbReference type="Proteomes" id="UP000016504">
    <property type="component" value="Unassembled WGS sequence"/>
</dbReference>
<gene>
    <name evidence="3" type="ORF">GIW13_14575</name>
    <name evidence="2" type="ORF">O204_05285</name>
    <name evidence="1" type="ORF">PS417_05790</name>
</gene>
<keyword evidence="6" id="KW-1185">Reference proteome</keyword>
<dbReference type="AlphaFoldDB" id="A0A1N7UGW3"/>
<dbReference type="EMBL" id="AVQG01000023">
    <property type="protein sequence ID" value="ERH56392.1"/>
    <property type="molecule type" value="Genomic_DNA"/>
</dbReference>
<evidence type="ECO:0000313" key="3">
    <source>
        <dbReference type="EMBL" id="MCF5319506.1"/>
    </source>
</evidence>
<reference evidence="2 4" key="1">
    <citation type="submission" date="2013-08" db="EMBL/GenBank/DDBJ databases">
        <title>Biodegradation of aromatic compounds in biofilm forming Pseudomonas isolated from sewage sludge.</title>
        <authorList>
            <person name="Qureshi A."/>
            <person name="Ghosh S."/>
            <person name="Khardenavis A.A."/>
            <person name="Kapley A."/>
            <person name="Purohit H.J."/>
        </authorList>
    </citation>
    <scope>NUCLEOTIDE SEQUENCE [LARGE SCALE GENOMIC DNA]</scope>
    <source>
        <strain evidence="2 4">EGD-AQ6</strain>
    </source>
</reference>
<dbReference type="OrthoDB" id="4070623at2"/>
<dbReference type="Proteomes" id="UP000027308">
    <property type="component" value="Chromosome"/>
</dbReference>
<evidence type="ECO:0000313" key="1">
    <source>
        <dbReference type="EMBL" id="AIB35089.1"/>
    </source>
</evidence>
<sequence>MTLGFTPVVEIYGDNAALLNERLLEWEHTDLAGFVSDQLKLTLDIEGLEGLPGLGGHIGLRVGYRESGLVDKGRFKITQRTPSLFPLRVVLVATAAPFDEPEFKKRRTASHGPISLGALFRQLTTRHGFSPRVAHDLEGEQIQHIDQTNESDMAFLTRLAKRFDAVAKPVDELYVLGRKGQIKSLSGKVLPDVQLSITRDNRPGDRAFVSASFTETSRATYSGAQARWWDAAAGKQHVVEVGGAPFKVMTQRYQSEAEARTAAEGEMRRVGREGLQVSVICPGNPSFGAEGLLLLDESWPGFMRGRWSIDSVTASGKRKESYRCAIKASGLSPAE</sequence>
<evidence type="ECO:0000313" key="6">
    <source>
        <dbReference type="Proteomes" id="UP000814078"/>
    </source>
</evidence>
<dbReference type="SUPFAM" id="SSF69279">
    <property type="entry name" value="Phage tail proteins"/>
    <property type="match status" value="1"/>
</dbReference>
<reference evidence="1 5" key="2">
    <citation type="submission" date="2014-05" db="EMBL/GenBank/DDBJ databases">
        <title>Pseudomonas simiae WCS417.</title>
        <authorList>
            <person name="Berendsen R.L."/>
        </authorList>
    </citation>
    <scope>NUCLEOTIDE SEQUENCE [LARGE SCALE GENOMIC DNA]</scope>
    <source>
        <strain evidence="1 5">WCS417</strain>
    </source>
</reference>
<dbReference type="EMBL" id="CP007637">
    <property type="protein sequence ID" value="AIB35089.1"/>
    <property type="molecule type" value="Genomic_DNA"/>
</dbReference>
<accession>U1UMY3</accession>
<evidence type="ECO:0000313" key="4">
    <source>
        <dbReference type="Proteomes" id="UP000016504"/>
    </source>
</evidence>
<organism evidence="1 5">
    <name type="scientific">Pseudomonas simiae</name>
    <dbReference type="NCBI Taxonomy" id="321846"/>
    <lineage>
        <taxon>Bacteria</taxon>
        <taxon>Pseudomonadati</taxon>
        <taxon>Pseudomonadota</taxon>
        <taxon>Gammaproteobacteria</taxon>
        <taxon>Pseudomonadales</taxon>
        <taxon>Pseudomonadaceae</taxon>
        <taxon>Pseudomonas</taxon>
    </lineage>
</organism>
<dbReference type="Proteomes" id="UP000814078">
    <property type="component" value="Unassembled WGS sequence"/>
</dbReference>
<accession>A0A1N7UGW3</accession>
<dbReference type="EMBL" id="WKCM01000022">
    <property type="protein sequence ID" value="MCF5319506.1"/>
    <property type="molecule type" value="Genomic_DNA"/>
</dbReference>
<proteinExistence type="predicted"/>